<dbReference type="Gene3D" id="3.40.640.10">
    <property type="entry name" value="Type I PLP-dependent aspartate aminotransferase-like (Major domain)"/>
    <property type="match status" value="1"/>
</dbReference>
<dbReference type="InterPro" id="IPR015422">
    <property type="entry name" value="PyrdxlP-dep_Trfase_small"/>
</dbReference>
<reference evidence="8 9" key="2">
    <citation type="submission" date="2007-09" db="EMBL/GenBank/DDBJ databases">
        <authorList>
            <person name="Fulton L."/>
            <person name="Clifton S."/>
            <person name="Fulton B."/>
            <person name="Xu J."/>
            <person name="Minx P."/>
            <person name="Pepin K.H."/>
            <person name="Johnson M."/>
            <person name="Thiruvilangam P."/>
            <person name="Bhonagiri V."/>
            <person name="Nash W.E."/>
            <person name="Mardis E.R."/>
            <person name="Wilson R.K."/>
        </authorList>
    </citation>
    <scope>NUCLEOTIDE SEQUENCE [LARGE SCALE GENOMIC DNA]</scope>
    <source>
        <strain evidence="8 9">DSM 3991</strain>
    </source>
</reference>
<dbReference type="EC" id="2.6.1.-" evidence="8"/>
<dbReference type="PANTHER" id="PTHR11879">
    <property type="entry name" value="ASPARTATE AMINOTRANSFERASE"/>
    <property type="match status" value="1"/>
</dbReference>
<dbReference type="InterPro" id="IPR015421">
    <property type="entry name" value="PyrdxlP-dep_Trfase_major"/>
</dbReference>
<dbReference type="HOGENOM" id="CLU_662043_0_0_9"/>
<dbReference type="Pfam" id="PF00155">
    <property type="entry name" value="Aminotran_1_2"/>
    <property type="match status" value="1"/>
</dbReference>
<reference evidence="8 9" key="1">
    <citation type="submission" date="2007-09" db="EMBL/GenBank/DDBJ databases">
        <title>Draft genome sequence of Eubacterium dolichum (DSM 3991).</title>
        <authorList>
            <person name="Sudarsanam P."/>
            <person name="Ley R."/>
            <person name="Guruge J."/>
            <person name="Turnbaugh P.J."/>
            <person name="Mahowald M."/>
            <person name="Liep D."/>
            <person name="Gordon J."/>
        </authorList>
    </citation>
    <scope>NUCLEOTIDE SEQUENCE [LARGE SCALE GENOMIC DNA]</scope>
    <source>
        <strain evidence="8 9">DSM 3991</strain>
    </source>
</reference>
<gene>
    <name evidence="8" type="ORF">EUBDOL_00717</name>
</gene>
<keyword evidence="4 8" id="KW-0032">Aminotransferase</keyword>
<proteinExistence type="inferred from homology"/>
<evidence type="ECO:0000256" key="1">
    <source>
        <dbReference type="ARBA" id="ARBA00001933"/>
    </source>
</evidence>
<dbReference type="PANTHER" id="PTHR11879:SF22">
    <property type="entry name" value="ASPARTATE AMINOTRANSFERASE, MITOCHONDRIAL"/>
    <property type="match status" value="1"/>
</dbReference>
<dbReference type="GO" id="GO:0030170">
    <property type="term" value="F:pyridoxal phosphate binding"/>
    <property type="evidence" value="ECO:0007669"/>
    <property type="project" value="InterPro"/>
</dbReference>
<comment type="caution">
    <text evidence="8">The sequence shown here is derived from an EMBL/GenBank/DDBJ whole genome shotgun (WGS) entry which is preliminary data.</text>
</comment>
<dbReference type="InterPro" id="IPR000796">
    <property type="entry name" value="Asp_trans"/>
</dbReference>
<feature type="domain" description="Aminotransferase class I/classII large" evidence="7">
    <location>
        <begin position="64"/>
        <end position="407"/>
    </location>
</feature>
<evidence type="ECO:0000313" key="9">
    <source>
        <dbReference type="Proteomes" id="UP000004090"/>
    </source>
</evidence>
<accession>A8RA62</accession>
<comment type="cofactor">
    <cofactor evidence="1">
        <name>pyridoxal 5'-phosphate</name>
        <dbReference type="ChEBI" id="CHEBI:597326"/>
    </cofactor>
</comment>
<dbReference type="GO" id="GO:0006520">
    <property type="term" value="P:amino acid metabolic process"/>
    <property type="evidence" value="ECO:0007669"/>
    <property type="project" value="InterPro"/>
</dbReference>
<dbReference type="InterPro" id="IPR004839">
    <property type="entry name" value="Aminotransferase_I/II_large"/>
</dbReference>
<evidence type="ECO:0000256" key="4">
    <source>
        <dbReference type="ARBA" id="ARBA00022576"/>
    </source>
</evidence>
<dbReference type="CDD" id="cd00609">
    <property type="entry name" value="AAT_like"/>
    <property type="match status" value="1"/>
</dbReference>
<keyword evidence="6" id="KW-0663">Pyridoxal phosphate</keyword>
<dbReference type="SUPFAM" id="SSF53383">
    <property type="entry name" value="PLP-dependent transferases"/>
    <property type="match status" value="1"/>
</dbReference>
<dbReference type="InterPro" id="IPR015424">
    <property type="entry name" value="PyrdxlP-dep_Trfase"/>
</dbReference>
<dbReference type="Proteomes" id="UP000004090">
    <property type="component" value="Unassembled WGS sequence"/>
</dbReference>
<comment type="similarity">
    <text evidence="2">Belongs to the class-I pyridoxal-phosphate-dependent aminotransferase family.</text>
</comment>
<dbReference type="STRING" id="428127.EUBDOL_00717"/>
<comment type="subunit">
    <text evidence="3">Homodimer.</text>
</comment>
<name>A8RA62_9FIRM</name>
<dbReference type="GO" id="GO:0008483">
    <property type="term" value="F:transaminase activity"/>
    <property type="evidence" value="ECO:0007669"/>
    <property type="project" value="UniProtKB-KW"/>
</dbReference>
<dbReference type="eggNOG" id="COG1448">
    <property type="taxonomic scope" value="Bacteria"/>
</dbReference>
<evidence type="ECO:0000256" key="2">
    <source>
        <dbReference type="ARBA" id="ARBA00007441"/>
    </source>
</evidence>
<dbReference type="GO" id="GO:0042802">
    <property type="term" value="F:identical protein binding"/>
    <property type="evidence" value="ECO:0007669"/>
    <property type="project" value="TreeGrafter"/>
</dbReference>
<dbReference type="EMBL" id="ABAW02000018">
    <property type="protein sequence ID" value="EDP11539.1"/>
    <property type="molecule type" value="Genomic_DNA"/>
</dbReference>
<keyword evidence="5 8" id="KW-0808">Transferase</keyword>
<organism evidence="8 9">
    <name type="scientific">Amedibacillus dolichus DSM 3991</name>
    <dbReference type="NCBI Taxonomy" id="428127"/>
    <lineage>
        <taxon>Bacteria</taxon>
        <taxon>Bacillati</taxon>
        <taxon>Bacillota</taxon>
        <taxon>Erysipelotrichia</taxon>
        <taxon>Erysipelotrichales</taxon>
        <taxon>Erysipelotrichaceae</taxon>
        <taxon>Amedibacillus</taxon>
    </lineage>
</organism>
<protein>
    <submittedName>
        <fullName evidence="8">Aminotransferase, class I/II</fullName>
        <ecNumber evidence="8">2.6.1.-</ecNumber>
    </submittedName>
</protein>
<sequence>MKRKEGISMSFVKRKVDKTPIEDTVFAIVKKAKEDKERVGAENVVDATIGSLYNEEGSIVAFDSVFTPYNQIAKETKAAYASSFVGNESFRKQVYEWVVGNRSALAHSVIATPGGTGAVALSVQEILDEGETLVIPEIAWGSYRLMAAMNNVEVATYSLFEDDHFNMKSFKEVCERVMQKQKKLLVVINDPCHNPTGYSLSMEEWKEIVAFLNSCAKHGEVVLLNDIAYIDYSYDLEHCRDYISCFDAFDEKVMCVIAFSCSKSLTSYGLRCGAAILMAKTQQLVRDVEIVFEKAARATWSNIPNAAMDNFTQVTTTNVEAYIKEKAKYIALLKERSDIFMKEAKECGLACYPYKEGFFVTVAMDNETRDCYHEALMKEHIFTVKVNKGIRVAVCSLSVTAIKGLAKRMKEILDTL</sequence>
<evidence type="ECO:0000256" key="5">
    <source>
        <dbReference type="ARBA" id="ARBA00022679"/>
    </source>
</evidence>
<evidence type="ECO:0000256" key="6">
    <source>
        <dbReference type="ARBA" id="ARBA00022898"/>
    </source>
</evidence>
<evidence type="ECO:0000256" key="3">
    <source>
        <dbReference type="ARBA" id="ARBA00011738"/>
    </source>
</evidence>
<evidence type="ECO:0000313" key="8">
    <source>
        <dbReference type="EMBL" id="EDP11539.1"/>
    </source>
</evidence>
<dbReference type="AlphaFoldDB" id="A8RA62"/>
<dbReference type="Gene3D" id="3.90.1150.10">
    <property type="entry name" value="Aspartate Aminotransferase, domain 1"/>
    <property type="match status" value="1"/>
</dbReference>
<evidence type="ECO:0000259" key="7">
    <source>
        <dbReference type="Pfam" id="PF00155"/>
    </source>
</evidence>